<comment type="similarity">
    <text evidence="2">Belongs to the UPF0410 family.</text>
</comment>
<dbReference type="InterPro" id="IPR007341">
    <property type="entry name" value="Transgly_assoc"/>
</dbReference>
<dbReference type="GO" id="GO:0005886">
    <property type="term" value="C:plasma membrane"/>
    <property type="evidence" value="ECO:0007669"/>
    <property type="project" value="UniProtKB-SubCell"/>
</dbReference>
<gene>
    <name evidence="8" type="ORF">LARV_01349</name>
</gene>
<evidence type="ECO:0000313" key="9">
    <source>
        <dbReference type="Proteomes" id="UP000055060"/>
    </source>
</evidence>
<accession>A0A0S7BIY5</accession>
<keyword evidence="9" id="KW-1185">Reference proteome</keyword>
<evidence type="ECO:0000256" key="1">
    <source>
        <dbReference type="ARBA" id="ARBA00004651"/>
    </source>
</evidence>
<comment type="subcellular location">
    <subcellularLocation>
        <location evidence="1">Cell membrane</location>
        <topology evidence="1">Multi-pass membrane protein</topology>
    </subcellularLocation>
</comment>
<protein>
    <submittedName>
        <fullName evidence="8">Predicted membrane protein</fullName>
    </submittedName>
</protein>
<dbReference type="OrthoDB" id="964123at2"/>
<evidence type="ECO:0000256" key="2">
    <source>
        <dbReference type="ARBA" id="ARBA00011006"/>
    </source>
</evidence>
<dbReference type="RefSeq" id="WP_075072923.1">
    <property type="nucleotide sequence ID" value="NZ_DF967972.1"/>
</dbReference>
<evidence type="ECO:0000256" key="4">
    <source>
        <dbReference type="ARBA" id="ARBA00022692"/>
    </source>
</evidence>
<proteinExistence type="inferred from homology"/>
<organism evidence="8">
    <name type="scientific">Longilinea arvoryzae</name>
    <dbReference type="NCBI Taxonomy" id="360412"/>
    <lineage>
        <taxon>Bacteria</taxon>
        <taxon>Bacillati</taxon>
        <taxon>Chloroflexota</taxon>
        <taxon>Anaerolineae</taxon>
        <taxon>Anaerolineales</taxon>
        <taxon>Anaerolineaceae</taxon>
        <taxon>Longilinea</taxon>
    </lineage>
</organism>
<keyword evidence="6 7" id="KW-0472">Membrane</keyword>
<evidence type="ECO:0000256" key="7">
    <source>
        <dbReference type="SAM" id="Phobius"/>
    </source>
</evidence>
<name>A0A0S7BIY5_9CHLR</name>
<dbReference type="Proteomes" id="UP000055060">
    <property type="component" value="Unassembled WGS sequence"/>
</dbReference>
<feature type="transmembrane region" description="Helical" evidence="7">
    <location>
        <begin position="27"/>
        <end position="46"/>
    </location>
</feature>
<keyword evidence="3" id="KW-1003">Cell membrane</keyword>
<dbReference type="EMBL" id="DF967972">
    <property type="protein sequence ID" value="GAP13594.1"/>
    <property type="molecule type" value="Genomic_DNA"/>
</dbReference>
<dbReference type="AlphaFoldDB" id="A0A0S7BIY5"/>
<evidence type="ECO:0000313" key="8">
    <source>
        <dbReference type="EMBL" id="GAP13594.1"/>
    </source>
</evidence>
<dbReference type="PANTHER" id="PTHR33884:SF3">
    <property type="entry name" value="UPF0410 PROTEIN YMGE"/>
    <property type="match status" value="1"/>
</dbReference>
<dbReference type="PANTHER" id="PTHR33884">
    <property type="entry name" value="UPF0410 PROTEIN YMGE"/>
    <property type="match status" value="1"/>
</dbReference>
<keyword evidence="5 7" id="KW-1133">Transmembrane helix</keyword>
<evidence type="ECO:0000256" key="6">
    <source>
        <dbReference type="ARBA" id="ARBA00023136"/>
    </source>
</evidence>
<evidence type="ECO:0000256" key="3">
    <source>
        <dbReference type="ARBA" id="ARBA00022475"/>
    </source>
</evidence>
<evidence type="ECO:0000256" key="5">
    <source>
        <dbReference type="ARBA" id="ARBA00022989"/>
    </source>
</evidence>
<dbReference type="Pfam" id="PF04226">
    <property type="entry name" value="Transgly_assoc"/>
    <property type="match status" value="1"/>
</dbReference>
<sequence length="84" mass="9151">MNILIYLVAAAVIGWIATEIMHDRGGLLINIVVAVIGAFLAGYFLSPLFHIGTINDAITIPTMLVTLLGAIILLAIVRLIRRRR</sequence>
<keyword evidence="4 7" id="KW-0812">Transmembrane</keyword>
<reference evidence="8" key="1">
    <citation type="submission" date="2015-07" db="EMBL/GenBank/DDBJ databases">
        <title>Draft Genome Sequences of Anaerolinea thermolimosa IMO-1, Bellilinea caldifistulae GOMI-1, Leptolinea tardivitalis YMTK-2, Levilinea saccharolytica KIBI-1,Longilinea arvoryzae KOME-1, Previously Described as Members of the Anaerolineaceae (Chloroflexi).</title>
        <authorList>
            <person name="Sekiguchi Y."/>
            <person name="Ohashi A."/>
            <person name="Matsuura N."/>
            <person name="Tourlousse M.D."/>
        </authorList>
    </citation>
    <scope>NUCLEOTIDE SEQUENCE [LARGE SCALE GENOMIC DNA]</scope>
    <source>
        <strain evidence="8">KOME-1</strain>
    </source>
</reference>
<dbReference type="STRING" id="360412.LARV_01349"/>
<feature type="transmembrane region" description="Helical" evidence="7">
    <location>
        <begin position="58"/>
        <end position="80"/>
    </location>
</feature>